<dbReference type="Proteomes" id="UP000094197">
    <property type="component" value="Chromosome 1"/>
</dbReference>
<proteinExistence type="predicted"/>
<evidence type="ECO:0000313" key="1">
    <source>
        <dbReference type="EMBL" id="AOP34984.1"/>
    </source>
</evidence>
<dbReference type="AlphaFoldDB" id="A0A1D7UZI3"/>
<name>A0A1D7UZI3_9LEPT</name>
<sequence length="66" mass="8204">MDGRIRPNRKLKISENLLEGMKLPKRKRGNFLDSRSDLRRRTNLNSFFKKRKRRVEGWNQENRFWK</sequence>
<dbReference type="EMBL" id="CP015217">
    <property type="protein sequence ID" value="AOP34984.1"/>
    <property type="molecule type" value="Genomic_DNA"/>
</dbReference>
<gene>
    <name evidence="1" type="ORF">A0128_14680</name>
</gene>
<evidence type="ECO:0000313" key="2">
    <source>
        <dbReference type="Proteomes" id="UP000094197"/>
    </source>
</evidence>
<dbReference type="KEGG" id="laj:A0128_14680"/>
<reference evidence="1 2" key="1">
    <citation type="submission" date="2016-04" db="EMBL/GenBank/DDBJ databases">
        <title>Complete genome seqeunce of Leptospira alstonii serovar Room22.</title>
        <authorList>
            <person name="Nally J.E."/>
            <person name="Bayles D.O."/>
            <person name="Hurley D."/>
            <person name="Fanning S."/>
            <person name="McMahon B.J."/>
            <person name="Arent Z."/>
        </authorList>
    </citation>
    <scope>NUCLEOTIDE SEQUENCE [LARGE SCALE GENOMIC DNA]</scope>
    <source>
        <strain evidence="1 2">GWTS #1</strain>
    </source>
</reference>
<organism evidence="1 2">
    <name type="scientific">Leptospira tipperaryensis</name>
    <dbReference type="NCBI Taxonomy" id="2564040"/>
    <lineage>
        <taxon>Bacteria</taxon>
        <taxon>Pseudomonadati</taxon>
        <taxon>Spirochaetota</taxon>
        <taxon>Spirochaetia</taxon>
        <taxon>Leptospirales</taxon>
        <taxon>Leptospiraceae</taxon>
        <taxon>Leptospira</taxon>
    </lineage>
</organism>
<protein>
    <submittedName>
        <fullName evidence="1">Uncharacterized protein</fullName>
    </submittedName>
</protein>
<keyword evidence="2" id="KW-1185">Reference proteome</keyword>
<accession>A0A1D7UZI3</accession>